<dbReference type="RefSeq" id="WP_209705657.1">
    <property type="nucleotide sequence ID" value="NZ_JAFIDA010000001.1"/>
</dbReference>
<comment type="similarity">
    <text evidence="1">Belongs to the carbohydrate kinase PfkB family.</text>
</comment>
<evidence type="ECO:0000313" key="8">
    <source>
        <dbReference type="Proteomes" id="UP000675163"/>
    </source>
</evidence>
<gene>
    <name evidence="7" type="ORF">JOF28_002039</name>
</gene>
<dbReference type="EC" id="2.7.1.45" evidence="7"/>
<dbReference type="InterPro" id="IPR050306">
    <property type="entry name" value="PfkB_Carbo_kinase"/>
</dbReference>
<keyword evidence="8" id="KW-1185">Reference proteome</keyword>
<evidence type="ECO:0000256" key="1">
    <source>
        <dbReference type="ARBA" id="ARBA00010688"/>
    </source>
</evidence>
<evidence type="ECO:0000256" key="3">
    <source>
        <dbReference type="ARBA" id="ARBA00022741"/>
    </source>
</evidence>
<evidence type="ECO:0000313" key="7">
    <source>
        <dbReference type="EMBL" id="MBP1326807.1"/>
    </source>
</evidence>
<reference evidence="7" key="1">
    <citation type="submission" date="2021-02" db="EMBL/GenBank/DDBJ databases">
        <title>Sequencing the genomes of 1000 actinobacteria strains.</title>
        <authorList>
            <person name="Klenk H.-P."/>
        </authorList>
    </citation>
    <scope>NUCLEOTIDE SEQUENCE</scope>
    <source>
        <strain evidence="7">DSM 22850</strain>
    </source>
</reference>
<dbReference type="AlphaFoldDB" id="A0A940T431"/>
<evidence type="ECO:0000259" key="6">
    <source>
        <dbReference type="Pfam" id="PF00294"/>
    </source>
</evidence>
<organism evidence="7 8">
    <name type="scientific">Leucobacter exalbidus</name>
    <dbReference type="NCBI Taxonomy" id="662960"/>
    <lineage>
        <taxon>Bacteria</taxon>
        <taxon>Bacillati</taxon>
        <taxon>Actinomycetota</taxon>
        <taxon>Actinomycetes</taxon>
        <taxon>Micrococcales</taxon>
        <taxon>Microbacteriaceae</taxon>
        <taxon>Leucobacter</taxon>
    </lineage>
</organism>
<dbReference type="CDD" id="cd01166">
    <property type="entry name" value="KdgK"/>
    <property type="match status" value="1"/>
</dbReference>
<name>A0A940T431_9MICO</name>
<keyword evidence="2 7" id="KW-0808">Transferase</keyword>
<dbReference type="Pfam" id="PF00294">
    <property type="entry name" value="PfkB"/>
    <property type="match status" value="1"/>
</dbReference>
<evidence type="ECO:0000256" key="5">
    <source>
        <dbReference type="ARBA" id="ARBA00022840"/>
    </source>
</evidence>
<protein>
    <submittedName>
        <fullName evidence="7">2-dehydro-3-deoxygluconokinase</fullName>
        <ecNumber evidence="7">2.7.1.45</ecNumber>
    </submittedName>
</protein>
<evidence type="ECO:0000256" key="4">
    <source>
        <dbReference type="ARBA" id="ARBA00022777"/>
    </source>
</evidence>
<keyword evidence="4" id="KW-0418">Kinase</keyword>
<accession>A0A940T431</accession>
<dbReference type="InterPro" id="IPR011611">
    <property type="entry name" value="PfkB_dom"/>
</dbReference>
<sequence>MSLPTLHDVLTLGESLALITAAENGKLRRGSALELSFGGAESNVAIGVSRLGGNSAWMGRLGRDAIGELILRELRAECVTTYESRDDEVPTALMVKERPFPGQSRLAYYRRGQAGSQLSPAAIDEQAIASAQVLHITGITAGLGEVPTSALHAAIDAAQAAGRTVSFDVNHRSTLWKSGEEAGAVYREIAKRVNLIFAGEDEAELLVGETDVDRQIDALFALGEASIVVIKLGDEGAVAATREGERLRMPATKISVVDTVGAGDAFVAGWLAEHVQGKGLQECLDTAVACGAFACTGLGDWESLPTRDELAWLNAGDADPVMR</sequence>
<dbReference type="InterPro" id="IPR029056">
    <property type="entry name" value="Ribokinase-like"/>
</dbReference>
<dbReference type="Proteomes" id="UP000675163">
    <property type="component" value="Unassembled WGS sequence"/>
</dbReference>
<dbReference type="PANTHER" id="PTHR43085:SF1">
    <property type="entry name" value="PSEUDOURIDINE KINASE-RELATED"/>
    <property type="match status" value="1"/>
</dbReference>
<dbReference type="SUPFAM" id="SSF53613">
    <property type="entry name" value="Ribokinase-like"/>
    <property type="match status" value="1"/>
</dbReference>
<evidence type="ECO:0000256" key="2">
    <source>
        <dbReference type="ARBA" id="ARBA00022679"/>
    </source>
</evidence>
<keyword evidence="3" id="KW-0547">Nucleotide-binding</keyword>
<dbReference type="PANTHER" id="PTHR43085">
    <property type="entry name" value="HEXOKINASE FAMILY MEMBER"/>
    <property type="match status" value="1"/>
</dbReference>
<proteinExistence type="inferred from homology"/>
<dbReference type="PRINTS" id="PR00990">
    <property type="entry name" value="RIBOKINASE"/>
</dbReference>
<comment type="caution">
    <text evidence="7">The sequence shown here is derived from an EMBL/GenBank/DDBJ whole genome shotgun (WGS) entry which is preliminary data.</text>
</comment>
<feature type="domain" description="Carbohydrate kinase PfkB" evidence="6">
    <location>
        <begin position="8"/>
        <end position="306"/>
    </location>
</feature>
<dbReference type="EMBL" id="JAFIDA010000001">
    <property type="protein sequence ID" value="MBP1326807.1"/>
    <property type="molecule type" value="Genomic_DNA"/>
</dbReference>
<dbReference type="InterPro" id="IPR002139">
    <property type="entry name" value="Ribo/fructo_kinase"/>
</dbReference>
<dbReference type="GO" id="GO:0008673">
    <property type="term" value="F:2-dehydro-3-deoxygluconokinase activity"/>
    <property type="evidence" value="ECO:0007669"/>
    <property type="project" value="UniProtKB-EC"/>
</dbReference>
<dbReference type="GO" id="GO:0005524">
    <property type="term" value="F:ATP binding"/>
    <property type="evidence" value="ECO:0007669"/>
    <property type="project" value="UniProtKB-KW"/>
</dbReference>
<dbReference type="Gene3D" id="3.40.1190.20">
    <property type="match status" value="1"/>
</dbReference>
<keyword evidence="5" id="KW-0067">ATP-binding</keyword>